<sequence length="30" mass="3438">MQMQIVVHGVFMGVVIALIQPRVKRGIRFN</sequence>
<name>A0A084UC82_9HYPH</name>
<reference evidence="2 3" key="1">
    <citation type="submission" date="2014-05" db="EMBL/GenBank/DDBJ databases">
        <title>Draft Genome Sequence of Nitratireductor basaltis Strain UMTGB225, A Marine Bacterium Isolated from Green Barrel Tunicate.</title>
        <authorList>
            <person name="Gan H.Y."/>
        </authorList>
    </citation>
    <scope>NUCLEOTIDE SEQUENCE [LARGE SCALE GENOMIC DNA]</scope>
    <source>
        <strain evidence="2 3">UMTGB225</strain>
    </source>
</reference>
<organism evidence="2 3">
    <name type="scientific">Nitratireductor basaltis</name>
    <dbReference type="NCBI Taxonomy" id="472175"/>
    <lineage>
        <taxon>Bacteria</taxon>
        <taxon>Pseudomonadati</taxon>
        <taxon>Pseudomonadota</taxon>
        <taxon>Alphaproteobacteria</taxon>
        <taxon>Hyphomicrobiales</taxon>
        <taxon>Phyllobacteriaceae</taxon>
        <taxon>Nitratireductor</taxon>
    </lineage>
</organism>
<dbReference type="Proteomes" id="UP000053675">
    <property type="component" value="Unassembled WGS sequence"/>
</dbReference>
<comment type="caution">
    <text evidence="2">The sequence shown here is derived from an EMBL/GenBank/DDBJ whole genome shotgun (WGS) entry which is preliminary data.</text>
</comment>
<proteinExistence type="predicted"/>
<evidence type="ECO:0000256" key="1">
    <source>
        <dbReference type="SAM" id="Phobius"/>
    </source>
</evidence>
<keyword evidence="1" id="KW-0812">Transmembrane</keyword>
<dbReference type="EMBL" id="JMQM01000001">
    <property type="protein sequence ID" value="KFB10568.1"/>
    <property type="molecule type" value="Genomic_DNA"/>
</dbReference>
<protein>
    <submittedName>
        <fullName evidence="2">Uncharacterized protein</fullName>
    </submittedName>
</protein>
<keyword evidence="3" id="KW-1185">Reference proteome</keyword>
<evidence type="ECO:0000313" key="3">
    <source>
        <dbReference type="Proteomes" id="UP000053675"/>
    </source>
</evidence>
<keyword evidence="1" id="KW-1133">Transmembrane helix</keyword>
<feature type="transmembrane region" description="Helical" evidence="1">
    <location>
        <begin position="6"/>
        <end position="23"/>
    </location>
</feature>
<keyword evidence="1" id="KW-0472">Membrane</keyword>
<evidence type="ECO:0000313" key="2">
    <source>
        <dbReference type="EMBL" id="KFB10568.1"/>
    </source>
</evidence>
<dbReference type="AlphaFoldDB" id="A0A084UC82"/>
<gene>
    <name evidence="2" type="ORF">EL18_01605</name>
</gene>
<dbReference type="STRING" id="472175.EL18_01605"/>
<accession>A0A084UC82</accession>